<feature type="transmembrane region" description="Helical" evidence="2">
    <location>
        <begin position="43"/>
        <end position="64"/>
    </location>
</feature>
<feature type="compositionally biased region" description="Pro residues" evidence="1">
    <location>
        <begin position="8"/>
        <end position="32"/>
    </location>
</feature>
<evidence type="ECO:0000313" key="3">
    <source>
        <dbReference type="EMBL" id="GAA0604414.1"/>
    </source>
</evidence>
<dbReference type="EMBL" id="BAAAFZ010000094">
    <property type="protein sequence ID" value="GAA0604414.1"/>
    <property type="molecule type" value="Genomic_DNA"/>
</dbReference>
<dbReference type="PANTHER" id="PTHR30438:SF2">
    <property type="entry name" value="MEMBRANE PROTEIN"/>
    <property type="match status" value="1"/>
</dbReference>
<dbReference type="Gene3D" id="2.40.30.170">
    <property type="match status" value="1"/>
</dbReference>
<proteinExistence type="predicted"/>
<dbReference type="Proteomes" id="UP001501588">
    <property type="component" value="Unassembled WGS sequence"/>
</dbReference>
<comment type="caution">
    <text evidence="3">The sequence shown here is derived from an EMBL/GenBank/DDBJ whole genome shotgun (WGS) entry which is preliminary data.</text>
</comment>
<keyword evidence="2" id="KW-0812">Transmembrane</keyword>
<dbReference type="PANTHER" id="PTHR30438">
    <property type="entry name" value="36 KDA ANTIGEN-RELATED"/>
    <property type="match status" value="1"/>
</dbReference>
<accession>A0ABN1G5A1</accession>
<keyword evidence="2" id="KW-0472">Membrane</keyword>
<gene>
    <name evidence="3" type="ORF">GCM10009416_47540</name>
</gene>
<dbReference type="Gene3D" id="1.10.287.470">
    <property type="entry name" value="Helix hairpin bin"/>
    <property type="match status" value="2"/>
</dbReference>
<evidence type="ECO:0000313" key="4">
    <source>
        <dbReference type="Proteomes" id="UP001501588"/>
    </source>
</evidence>
<reference evidence="3 4" key="1">
    <citation type="journal article" date="2019" name="Int. J. Syst. Evol. Microbiol.">
        <title>The Global Catalogue of Microorganisms (GCM) 10K type strain sequencing project: providing services to taxonomists for standard genome sequencing and annotation.</title>
        <authorList>
            <consortium name="The Broad Institute Genomics Platform"/>
            <consortium name="The Broad Institute Genome Sequencing Center for Infectious Disease"/>
            <person name="Wu L."/>
            <person name="Ma J."/>
        </authorList>
    </citation>
    <scope>NUCLEOTIDE SEQUENCE [LARGE SCALE GENOMIC DNA]</scope>
    <source>
        <strain evidence="3 4">JCM 9933</strain>
    </source>
</reference>
<evidence type="ECO:0000256" key="2">
    <source>
        <dbReference type="SAM" id="Phobius"/>
    </source>
</evidence>
<keyword evidence="4" id="KW-1185">Reference proteome</keyword>
<keyword evidence="2" id="KW-1133">Transmembrane helix</keyword>
<evidence type="ECO:0000256" key="1">
    <source>
        <dbReference type="SAM" id="MobiDB-lite"/>
    </source>
</evidence>
<protein>
    <submittedName>
        <fullName evidence="3">HlyD family efflux transporter periplasmic adaptor subunit</fullName>
    </submittedName>
</protein>
<feature type="region of interest" description="Disordered" evidence="1">
    <location>
        <begin position="1"/>
        <end position="35"/>
    </location>
</feature>
<organism evidence="3 4">
    <name type="scientific">Craurococcus roseus</name>
    <dbReference type="NCBI Taxonomy" id="77585"/>
    <lineage>
        <taxon>Bacteria</taxon>
        <taxon>Pseudomonadati</taxon>
        <taxon>Pseudomonadota</taxon>
        <taxon>Alphaproteobacteria</taxon>
        <taxon>Acetobacterales</taxon>
        <taxon>Acetobacteraceae</taxon>
        <taxon>Craurococcus</taxon>
    </lineage>
</organism>
<name>A0ABN1G5A1_9PROT</name>
<dbReference type="Gene3D" id="2.40.50.100">
    <property type="match status" value="1"/>
</dbReference>
<dbReference type="SUPFAM" id="SSF111369">
    <property type="entry name" value="HlyD-like secretion proteins"/>
    <property type="match status" value="3"/>
</dbReference>
<sequence>MDVTSLRPSPPAPAISERPAPPGAPAPPPARPSPKLASRRWTWLLRAAIAVAAVAAGVSAWQYFKPKGLPEGFAGGNGRVEATEIDIAAKIPGRIKDVLVDEGDFVTAGQLVARMDTAVLEAQRREAEAQLRMAHIAVDTARSQVTQREAEKAAAQATVAQREADVDGAQRRFARSEDLAPRNAVPYSRLDDDRAAFLAARAAVNTARAQVAAADAALNAARAMVIGAQAAVDSTRATIERIQADIDDSQLRSPRDGRVQYRVAQPGEVLPAGGRLLNMVDLGDVYMLFFLPTAAAGRVNMGSEVRVVLDAAPQYVIPAQVSMVADVAQFTPKTVETEEERLKLMFRIKARISPDVLHAHLTKVKTGLPGMAYVRLAPGVEWPANLQVRLPEA</sequence>